<proteinExistence type="predicted"/>
<organism evidence="2 3">
    <name type="scientific">Candidatus Bacteroides merdigallinarum</name>
    <dbReference type="NCBI Taxonomy" id="2838473"/>
    <lineage>
        <taxon>Bacteria</taxon>
        <taxon>Pseudomonadati</taxon>
        <taxon>Bacteroidota</taxon>
        <taxon>Bacteroidia</taxon>
        <taxon>Bacteroidales</taxon>
        <taxon>Bacteroidaceae</taxon>
        <taxon>Bacteroides</taxon>
    </lineage>
</organism>
<reference evidence="2" key="2">
    <citation type="submission" date="2021-04" db="EMBL/GenBank/DDBJ databases">
        <authorList>
            <person name="Gilroy R."/>
        </authorList>
    </citation>
    <scope>NUCLEOTIDE SEQUENCE</scope>
    <source>
        <strain evidence="2">ChiHjej9B8-1298</strain>
    </source>
</reference>
<comment type="caution">
    <text evidence="2">The sequence shown here is derived from an EMBL/GenBank/DDBJ whole genome shotgun (WGS) entry which is preliminary data.</text>
</comment>
<keyword evidence="1" id="KW-0732">Signal</keyword>
<protein>
    <recommendedName>
        <fullName evidence="4">DUF3244 domain-containing protein</fullName>
    </recommendedName>
</protein>
<name>A0A9D2EAI0_9BACE</name>
<feature type="chain" id="PRO_5038439284" description="DUF3244 domain-containing protein" evidence="1">
    <location>
        <begin position="26"/>
        <end position="122"/>
    </location>
</feature>
<feature type="signal peptide" evidence="1">
    <location>
        <begin position="1"/>
        <end position="25"/>
    </location>
</feature>
<evidence type="ECO:0000313" key="2">
    <source>
        <dbReference type="EMBL" id="HIZ33790.1"/>
    </source>
</evidence>
<reference evidence="2" key="1">
    <citation type="journal article" date="2021" name="PeerJ">
        <title>Extensive microbial diversity within the chicken gut microbiome revealed by metagenomics and culture.</title>
        <authorList>
            <person name="Gilroy R."/>
            <person name="Ravi A."/>
            <person name="Getino M."/>
            <person name="Pursley I."/>
            <person name="Horton D.L."/>
            <person name="Alikhan N.F."/>
            <person name="Baker D."/>
            <person name="Gharbi K."/>
            <person name="Hall N."/>
            <person name="Watson M."/>
            <person name="Adriaenssens E.M."/>
            <person name="Foster-Nyarko E."/>
            <person name="Jarju S."/>
            <person name="Secka A."/>
            <person name="Antonio M."/>
            <person name="Oren A."/>
            <person name="Chaudhuri R.R."/>
            <person name="La Ragione R."/>
            <person name="Hildebrand F."/>
            <person name="Pallen M.J."/>
        </authorList>
    </citation>
    <scope>NUCLEOTIDE SEQUENCE</scope>
    <source>
        <strain evidence="2">ChiHjej9B8-1298</strain>
    </source>
</reference>
<dbReference type="EMBL" id="DXBX01000082">
    <property type="protein sequence ID" value="HIZ33790.1"/>
    <property type="molecule type" value="Genomic_DNA"/>
</dbReference>
<dbReference type="Proteomes" id="UP000824028">
    <property type="component" value="Unassembled WGS sequence"/>
</dbReference>
<sequence>MKAVSNVVRFLPLLFMLWLPLQLPAQEPEYKEWDSHDVKGLYVEVENEDDADIEEDGRYFQKYRRLSSDVYEIEVSEKVSSKLWKIKGSKIFILFRYNPFLFKYDEGILEWNGYGGTFYEKP</sequence>
<accession>A0A9D2EAI0</accession>
<evidence type="ECO:0008006" key="4">
    <source>
        <dbReference type="Google" id="ProtNLM"/>
    </source>
</evidence>
<evidence type="ECO:0000313" key="3">
    <source>
        <dbReference type="Proteomes" id="UP000824028"/>
    </source>
</evidence>
<dbReference type="AlphaFoldDB" id="A0A9D2EAI0"/>
<evidence type="ECO:0000256" key="1">
    <source>
        <dbReference type="SAM" id="SignalP"/>
    </source>
</evidence>
<gene>
    <name evidence="2" type="ORF">H9814_09710</name>
</gene>